<feature type="compositionally biased region" description="Polar residues" evidence="1">
    <location>
        <begin position="408"/>
        <end position="419"/>
    </location>
</feature>
<proteinExistence type="predicted"/>
<sequence length="419" mass="45594">MSTGGEKAKGKAPHASQNSESLGESPSKMPKPGNPVAFWRSILSPPQSNQAGLDTDLAHLYMELLHDWAEPKDAVEAWGSGGKVRELTKALVQAILVSGQVLQDLKRGPMRGAQIKFACQGCNPSYEGGCCQSVTVPLPMIPLIHHANVLLSGALALLLWDSEELSEIQNEILSEILVEAPPGVNLPQFLQQSVVEGKPPVLPVLLGVVDNAQELAPKLALNALKLMSILVLRRPGPALQQMDELVLAEAIGRFSLYLLNLTRDPCKVKTWFGMSYVLDILPLLYFLGMMTRGKKAVAVIPNLVQILIAISEQLGSFNHDGEVDVPFPVEEFGCLRTAFPATMTVHAKRSATSRALLETHPASFTAACVVELLHWWEIQGVPVRSCSVDAFPSKEEAKRMTKKERNHSPSLDTRSSKAI</sequence>
<name>A0A0G4EZ73_9ALVE</name>
<feature type="region of interest" description="Disordered" evidence="1">
    <location>
        <begin position="394"/>
        <end position="419"/>
    </location>
</feature>
<dbReference type="EMBL" id="CDMZ01000020">
    <property type="protein sequence ID" value="CEM04612.1"/>
    <property type="molecule type" value="Genomic_DNA"/>
</dbReference>
<gene>
    <name evidence="2" type="ORF">Cvel_14356</name>
</gene>
<accession>A0A0G4EZ73</accession>
<reference evidence="2" key="1">
    <citation type="submission" date="2014-11" db="EMBL/GenBank/DDBJ databases">
        <authorList>
            <person name="Otto D Thomas"/>
            <person name="Naeem Raeece"/>
        </authorList>
    </citation>
    <scope>NUCLEOTIDE SEQUENCE</scope>
</reference>
<feature type="region of interest" description="Disordered" evidence="1">
    <location>
        <begin position="1"/>
        <end position="41"/>
    </location>
</feature>
<dbReference type="AlphaFoldDB" id="A0A0G4EZ73"/>
<feature type="compositionally biased region" description="Polar residues" evidence="1">
    <location>
        <begin position="15"/>
        <end position="24"/>
    </location>
</feature>
<evidence type="ECO:0000313" key="2">
    <source>
        <dbReference type="EMBL" id="CEM04612.1"/>
    </source>
</evidence>
<evidence type="ECO:0000256" key="1">
    <source>
        <dbReference type="SAM" id="MobiDB-lite"/>
    </source>
</evidence>
<dbReference type="VEuPathDB" id="CryptoDB:Cvel_14356"/>
<organism evidence="2">
    <name type="scientific">Chromera velia CCMP2878</name>
    <dbReference type="NCBI Taxonomy" id="1169474"/>
    <lineage>
        <taxon>Eukaryota</taxon>
        <taxon>Sar</taxon>
        <taxon>Alveolata</taxon>
        <taxon>Colpodellida</taxon>
        <taxon>Chromeraceae</taxon>
        <taxon>Chromera</taxon>
    </lineage>
</organism>
<protein>
    <submittedName>
        <fullName evidence="2">Uncharacterized protein</fullName>
    </submittedName>
</protein>